<dbReference type="STRING" id="40754.THII_0999"/>
<dbReference type="Gene3D" id="3.55.50.10">
    <property type="entry name" value="Baseplate protein-like domains"/>
    <property type="match status" value="1"/>
</dbReference>
<dbReference type="PANTHER" id="PTHR32305">
    <property type="match status" value="1"/>
</dbReference>
<evidence type="ECO:0000313" key="8">
    <source>
        <dbReference type="Proteomes" id="UP000031623"/>
    </source>
</evidence>
<keyword evidence="8" id="KW-1185">Reference proteome</keyword>
<reference evidence="7 8" key="1">
    <citation type="journal article" date="2014" name="ISME J.">
        <title>Ecophysiology of Thioploca ingrica as revealed by the complete genome sequence supplemented with proteomic evidence.</title>
        <authorList>
            <person name="Kojima H."/>
            <person name="Ogura Y."/>
            <person name="Yamamoto N."/>
            <person name="Togashi T."/>
            <person name="Mori H."/>
            <person name="Watanabe T."/>
            <person name="Nemoto F."/>
            <person name="Kurokawa K."/>
            <person name="Hayashi T."/>
            <person name="Fukui M."/>
        </authorList>
    </citation>
    <scope>NUCLEOTIDE SEQUENCE [LARGE SCALE GENOMIC DNA]</scope>
</reference>
<evidence type="ECO:0000256" key="3">
    <source>
        <dbReference type="ARBA" id="ARBA00022525"/>
    </source>
</evidence>
<feature type="domain" description="Gp5/Type VI secretion system Vgr protein OB-fold" evidence="5">
    <location>
        <begin position="376"/>
        <end position="443"/>
    </location>
</feature>
<keyword evidence="3" id="KW-0964">Secreted</keyword>
<dbReference type="SUPFAM" id="SSF69279">
    <property type="entry name" value="Phage tail proteins"/>
    <property type="match status" value="2"/>
</dbReference>
<dbReference type="InterPro" id="IPR050708">
    <property type="entry name" value="T6SS_VgrG/RHS"/>
</dbReference>
<dbReference type="NCBIfam" id="TIGR01646">
    <property type="entry name" value="vgr_GE"/>
    <property type="match status" value="1"/>
</dbReference>
<comment type="subcellular location">
    <subcellularLocation>
        <location evidence="1">Secreted</location>
    </subcellularLocation>
</comment>
<dbReference type="Pfam" id="PF05954">
    <property type="entry name" value="Phage_GPD"/>
    <property type="match status" value="1"/>
</dbReference>
<dbReference type="PANTHER" id="PTHR32305:SF15">
    <property type="entry name" value="PROTEIN RHSA-RELATED"/>
    <property type="match status" value="1"/>
</dbReference>
<comment type="similarity">
    <text evidence="2">Belongs to the VgrG protein family.</text>
</comment>
<organism evidence="7 8">
    <name type="scientific">Thioploca ingrica</name>
    <dbReference type="NCBI Taxonomy" id="40754"/>
    <lineage>
        <taxon>Bacteria</taxon>
        <taxon>Pseudomonadati</taxon>
        <taxon>Pseudomonadota</taxon>
        <taxon>Gammaproteobacteria</taxon>
        <taxon>Thiotrichales</taxon>
        <taxon>Thiotrichaceae</taxon>
        <taxon>Thioploca</taxon>
    </lineage>
</organism>
<dbReference type="Gene3D" id="4.10.220.110">
    <property type="match status" value="1"/>
</dbReference>
<dbReference type="InterPro" id="IPR054030">
    <property type="entry name" value="Gp5_Vgr_C"/>
</dbReference>
<dbReference type="SUPFAM" id="SSF69255">
    <property type="entry name" value="gp5 N-terminal domain-like"/>
    <property type="match status" value="1"/>
</dbReference>
<gene>
    <name evidence="7" type="ORF">THII_0999</name>
</gene>
<evidence type="ECO:0000256" key="4">
    <source>
        <dbReference type="SAM" id="MobiDB-lite"/>
    </source>
</evidence>
<dbReference type="InterPro" id="IPR006531">
    <property type="entry name" value="Gp5/Vgr_OB"/>
</dbReference>
<proteinExistence type="inferred from homology"/>
<evidence type="ECO:0000259" key="5">
    <source>
        <dbReference type="Pfam" id="PF04717"/>
    </source>
</evidence>
<dbReference type="Gene3D" id="2.30.110.50">
    <property type="match status" value="1"/>
</dbReference>
<dbReference type="Gene3D" id="2.40.50.230">
    <property type="entry name" value="Gp5 N-terminal domain"/>
    <property type="match status" value="1"/>
</dbReference>
<dbReference type="EMBL" id="AP014633">
    <property type="protein sequence ID" value="BAP55296.1"/>
    <property type="molecule type" value="Genomic_DNA"/>
</dbReference>
<name>A0A090BUL1_9GAMM</name>
<dbReference type="InterPro" id="IPR017847">
    <property type="entry name" value="T6SS_RhsGE_Vgr_subset"/>
</dbReference>
<dbReference type="Pfam" id="PF04717">
    <property type="entry name" value="Phage_base_V"/>
    <property type="match status" value="1"/>
</dbReference>
<dbReference type="NCBIfam" id="TIGR03361">
    <property type="entry name" value="VI_Rhs_Vgr"/>
    <property type="match status" value="1"/>
</dbReference>
<evidence type="ECO:0000256" key="2">
    <source>
        <dbReference type="ARBA" id="ARBA00005558"/>
    </source>
</evidence>
<evidence type="ECO:0000313" key="7">
    <source>
        <dbReference type="EMBL" id="BAP55296.1"/>
    </source>
</evidence>
<sequence>MNASIFTQDNLLFTVTTPLGDNKLLFKSLQGEEHLSSLFHFQLEMLSESKQLNFDDIIGQPLTLEVQFAPEHRRYFHGIVTRFVQAGTDARFTIYHAEVRPWLWLLTLTKNCRIFQKLSVPDIIRKVFDDLGFSDYRFALIKPGGYDQRDYCVQYEETAFNFVSRLMEDEGLFYFFEHQADQHVLVIADDLGVYKPCPGISQARYLQVSNETQPENAITLCHFTQQLTTGQYAVDDFNFEKPTMDLKTSVDSETYPLRVYEYSAGFLNRDQGEQKVKCRIESCTAEQQLLEGQGHCFSFIPGYKFTLTAYPRKDFNKDYVLLWLSHSLSLTHYSNAFRAFPATVSFRPPVTTPKPRIVSTQTAMVTGPSGEEIWTDKYGRIKVQFHWDQEGKYDENSSCWIRVNQAWAGKGWGQISLPRIGQEVIISFLNGNPDLPMVTGAVYNAQQTVPYALPGEQTKSTLKSNSSKGGGGYNELRFEDKKGQEEVYLQGEKDWNILIKNDKGQKVGHDETLSVGNNRTKTVGVDQSETIGSNKAIKVGINHTETIGANMMLTVGANKTETVTIASAETVGAAKTLTVGAGYVISVGAGMVITVGAGVNETFAGSQSVNVGGSQSVDIASSKTETAGTSHTTKAKTILIDAEDQIVLQAGKASITLKKNGDILISGDGKIVTNAKKDILTTSKKKINLKADNNIIIKGKKVLEN</sequence>
<evidence type="ECO:0000256" key="1">
    <source>
        <dbReference type="ARBA" id="ARBA00004613"/>
    </source>
</evidence>
<dbReference type="Proteomes" id="UP000031623">
    <property type="component" value="Chromosome"/>
</dbReference>
<dbReference type="InterPro" id="IPR037026">
    <property type="entry name" value="Vgr_OB-fold_dom_sf"/>
</dbReference>
<feature type="region of interest" description="Disordered" evidence="4">
    <location>
        <begin position="457"/>
        <end position="476"/>
    </location>
</feature>
<feature type="domain" description="Gp5/Type VI secretion system Vgr C-terminal trimerisation" evidence="6">
    <location>
        <begin position="460"/>
        <end position="570"/>
    </location>
</feature>
<dbReference type="AlphaFoldDB" id="A0A090BUL1"/>
<dbReference type="OrthoDB" id="9762420at2"/>
<dbReference type="KEGG" id="tig:THII_0999"/>
<dbReference type="HOGENOM" id="CLU_004121_3_0_6"/>
<evidence type="ECO:0000259" key="6">
    <source>
        <dbReference type="Pfam" id="PF22178"/>
    </source>
</evidence>
<dbReference type="SUPFAM" id="SSF69349">
    <property type="entry name" value="Phage fibre proteins"/>
    <property type="match status" value="1"/>
</dbReference>
<dbReference type="InterPro" id="IPR006533">
    <property type="entry name" value="T6SS_Vgr_RhsGE"/>
</dbReference>
<protein>
    <submittedName>
        <fullName evidence="7">Uncharacterized protein</fullName>
    </submittedName>
</protein>
<dbReference type="GO" id="GO:0005576">
    <property type="term" value="C:extracellular region"/>
    <property type="evidence" value="ECO:0007669"/>
    <property type="project" value="UniProtKB-SubCell"/>
</dbReference>
<accession>A0A090BUL1</accession>
<dbReference type="Pfam" id="PF22178">
    <property type="entry name" value="Gp5_trimer_C"/>
    <property type="match status" value="1"/>
</dbReference>